<organism evidence="2 3">
    <name type="scientific">Staphylococcus massiliensis S46</name>
    <dbReference type="NCBI Taxonomy" id="1229783"/>
    <lineage>
        <taxon>Bacteria</taxon>
        <taxon>Bacillati</taxon>
        <taxon>Bacillota</taxon>
        <taxon>Bacilli</taxon>
        <taxon>Bacillales</taxon>
        <taxon>Staphylococcaceae</taxon>
        <taxon>Staphylococcus</taxon>
    </lineage>
</organism>
<accession>K9AKX9</accession>
<feature type="domain" description="Siphovirus-type tail component RIFT-related" evidence="1">
    <location>
        <begin position="8"/>
        <end position="164"/>
    </location>
</feature>
<dbReference type="STRING" id="1229783.C273_06073"/>
<name>K9AKX9_9STAP</name>
<sequence length="327" mass="37266">MDLKITKKDGTSYTLQEHGFNITDVNIQGIELEDNLQEIDGLHGYFDLGATFKGREISVPFSFKGENLTSFPLMRNLIYELTTSTEPFYIQEMRRPQIAQYTFKDVEAKSNAISIDQYGKETVYDDAQSENENSTGIRYLVRLTSATEITQKNHSSYGSGELTFSTCGLPFGESIGTSLDLHDNGLEYTDNPLWSYGMGLSRDPKTRQYRFSKAEDSQNGSYYFYYAGNVANDQFNQYQKITFKFNEDLPQGFAWRFNGARFSVFDSTSIKKGDVVEYNAPDITKNGLSIINHTNFVTPSIQVGYNEIKLLTDCDVNIDVDCRFYYL</sequence>
<dbReference type="PATRIC" id="fig|1229783.3.peg.1228"/>
<dbReference type="EMBL" id="AMSQ01000008">
    <property type="protein sequence ID" value="EKU48003.1"/>
    <property type="molecule type" value="Genomic_DNA"/>
</dbReference>
<evidence type="ECO:0000313" key="2">
    <source>
        <dbReference type="EMBL" id="EKU48003.1"/>
    </source>
</evidence>
<evidence type="ECO:0000259" key="1">
    <source>
        <dbReference type="Pfam" id="PF05709"/>
    </source>
</evidence>
<keyword evidence="3" id="KW-1185">Reference proteome</keyword>
<gene>
    <name evidence="2" type="ORF">C273_06073</name>
</gene>
<dbReference type="AlphaFoldDB" id="K9AKX9"/>
<proteinExistence type="predicted"/>
<comment type="caution">
    <text evidence="2">The sequence shown here is derived from an EMBL/GenBank/DDBJ whole genome shotgun (WGS) entry which is preliminary data.</text>
</comment>
<protein>
    <recommendedName>
        <fullName evidence="1">Siphovirus-type tail component RIFT-related domain-containing protein</fullName>
    </recommendedName>
</protein>
<reference evidence="2 3" key="1">
    <citation type="journal article" date="2013" name="Genome Announc.">
        <title>Genome Sequence of Staphylococcus massiliensis Strain S46, Isolated from the Surface of Healthy Human Skin.</title>
        <authorList>
            <person name="Srivastav R."/>
            <person name="Singh A."/>
            <person name="Jangir P.K."/>
            <person name="Kumari C."/>
            <person name="Muduli S."/>
            <person name="Sharma R."/>
        </authorList>
    </citation>
    <scope>NUCLEOTIDE SEQUENCE [LARGE SCALE GENOMIC DNA]</scope>
    <source>
        <strain evidence="2 3">S46</strain>
    </source>
</reference>
<dbReference type="OrthoDB" id="2194642at2"/>
<dbReference type="RefSeq" id="WP_009383408.1">
    <property type="nucleotide sequence ID" value="NZ_AMSQ01000008.1"/>
</dbReference>
<dbReference type="Pfam" id="PF05709">
    <property type="entry name" value="Sipho_tail"/>
    <property type="match status" value="1"/>
</dbReference>
<dbReference type="eggNOG" id="ENOG503056P">
    <property type="taxonomic scope" value="Bacteria"/>
</dbReference>
<dbReference type="InterPro" id="IPR008841">
    <property type="entry name" value="Siphovirus-type_tail_N"/>
</dbReference>
<evidence type="ECO:0000313" key="3">
    <source>
        <dbReference type="Proteomes" id="UP000009885"/>
    </source>
</evidence>
<dbReference type="Proteomes" id="UP000009885">
    <property type="component" value="Unassembled WGS sequence"/>
</dbReference>